<keyword evidence="1" id="KW-1133">Transmembrane helix</keyword>
<dbReference type="AlphaFoldDB" id="A0A2J0MGE7"/>
<gene>
    <name evidence="2" type="ORF">COX93_00680</name>
</gene>
<comment type="caution">
    <text evidence="2">The sequence shown here is derived from an EMBL/GenBank/DDBJ whole genome shotgun (WGS) entry which is preliminary data.</text>
</comment>
<keyword evidence="1" id="KW-0812">Transmembrane</keyword>
<dbReference type="Proteomes" id="UP000228547">
    <property type="component" value="Unassembled WGS sequence"/>
</dbReference>
<reference evidence="3" key="1">
    <citation type="submission" date="2017-09" db="EMBL/GenBank/DDBJ databases">
        <title>Depth-based differentiation of microbial function through sediment-hosted aquifers and enrichment of novel symbionts in the deep terrestrial subsurface.</title>
        <authorList>
            <person name="Probst A.J."/>
            <person name="Ladd B."/>
            <person name="Jarett J.K."/>
            <person name="Geller-Mcgrath D.E."/>
            <person name="Sieber C.M.K."/>
            <person name="Emerson J.B."/>
            <person name="Anantharaman K."/>
            <person name="Thomas B.C."/>
            <person name="Malmstrom R."/>
            <person name="Stieglmeier M."/>
            <person name="Klingl A."/>
            <person name="Woyke T."/>
            <person name="Ryan C.M."/>
            <person name="Banfield J.F."/>
        </authorList>
    </citation>
    <scope>NUCLEOTIDE SEQUENCE [LARGE SCALE GENOMIC DNA]</scope>
</reference>
<keyword evidence="1" id="KW-0472">Membrane</keyword>
<organism evidence="2 3">
    <name type="scientific">Candidatus Nomurabacteria bacterium CG_4_10_14_0_2_um_filter_30_12</name>
    <dbReference type="NCBI Taxonomy" id="1974727"/>
    <lineage>
        <taxon>Bacteria</taxon>
        <taxon>Candidatus Nomuraibacteriota</taxon>
    </lineage>
</organism>
<dbReference type="EMBL" id="PFOY01000012">
    <property type="protein sequence ID" value="PIZ87543.1"/>
    <property type="molecule type" value="Genomic_DNA"/>
</dbReference>
<evidence type="ECO:0000313" key="2">
    <source>
        <dbReference type="EMBL" id="PIZ87543.1"/>
    </source>
</evidence>
<protein>
    <submittedName>
        <fullName evidence="2">Uncharacterized protein</fullName>
    </submittedName>
</protein>
<name>A0A2J0MGE7_9BACT</name>
<feature type="transmembrane region" description="Helical" evidence="1">
    <location>
        <begin position="29"/>
        <end position="46"/>
    </location>
</feature>
<evidence type="ECO:0000256" key="1">
    <source>
        <dbReference type="SAM" id="Phobius"/>
    </source>
</evidence>
<accession>A0A2J0MGE7</accession>
<proteinExistence type="predicted"/>
<evidence type="ECO:0000313" key="3">
    <source>
        <dbReference type="Proteomes" id="UP000228547"/>
    </source>
</evidence>
<sequence>MSKIKIILILGIWVAILPYLGFPYSFKNILFSITGLVFISIGYLLYREQIIEGKIEKKTFDNFSENNNFEEIKIGKEYTNEDNKEQI</sequence>
<feature type="transmembrane region" description="Helical" evidence="1">
    <location>
        <begin position="7"/>
        <end position="23"/>
    </location>
</feature>